<feature type="transmembrane region" description="Helical" evidence="7">
    <location>
        <begin position="46"/>
        <end position="69"/>
    </location>
</feature>
<evidence type="ECO:0000256" key="3">
    <source>
        <dbReference type="ARBA" id="ARBA00022597"/>
    </source>
</evidence>
<dbReference type="InterPro" id="IPR007271">
    <property type="entry name" value="Nuc_sug_transpt"/>
</dbReference>
<protein>
    <submittedName>
        <fullName evidence="8">UDP-N-acetylglucosamine transporter</fullName>
    </submittedName>
</protein>
<evidence type="ECO:0000256" key="2">
    <source>
        <dbReference type="ARBA" id="ARBA00009976"/>
    </source>
</evidence>
<accession>A0A8J4T8W6</accession>
<feature type="transmembrane region" description="Helical" evidence="7">
    <location>
        <begin position="152"/>
        <end position="170"/>
    </location>
</feature>
<feature type="transmembrane region" description="Helical" evidence="7">
    <location>
        <begin position="177"/>
        <end position="193"/>
    </location>
</feature>
<dbReference type="OrthoDB" id="408493at2759"/>
<feature type="transmembrane region" description="Helical" evidence="7">
    <location>
        <begin position="281"/>
        <end position="301"/>
    </location>
</feature>
<sequence>MRSQDDIKFEVPRTGNPADVSYSLGGTTLQVPSASQKLSSGKQNPFSNMSVGHVCLIVLVFQNLLYILVMRYARSRAVDLFIPSSMMVASEAVKLITCILVLRFTDGLKRSYALVRHHTWDSIKSCVPALIYLVQNRLLVAALGYLDAATFQVAYQLKLLTTALFSVLILRRTISSIQWLALLLLFFGVAIVEPPSASGSGVNSMSVSQNPSLGLFIVVCASLLSGFASIYFELLLKNSPKSLWLRNIELASTSLVVGAASQWLFEWDTVRQKGYFHGFDWVVWTVIALHSFGGLLVAMVVKYSNNMLKGFACSVSIVLSCLFSVLFLGINLSWSFLLGTSLVLISVILYSAYPPSSTVHR</sequence>
<dbReference type="NCBIfam" id="TIGR00803">
    <property type="entry name" value="nst"/>
    <property type="match status" value="1"/>
</dbReference>
<gene>
    <name evidence="8" type="ORF">PHET_07750</name>
</gene>
<feature type="transmembrane region" description="Helical" evidence="7">
    <location>
        <begin position="248"/>
        <end position="265"/>
    </location>
</feature>
<dbReference type="EMBL" id="LUCH01004473">
    <property type="protein sequence ID" value="KAF5398971.1"/>
    <property type="molecule type" value="Genomic_DNA"/>
</dbReference>
<evidence type="ECO:0000256" key="7">
    <source>
        <dbReference type="SAM" id="Phobius"/>
    </source>
</evidence>
<name>A0A8J4T8W6_9TREM</name>
<dbReference type="Proteomes" id="UP000748531">
    <property type="component" value="Unassembled WGS sequence"/>
</dbReference>
<reference evidence="8" key="1">
    <citation type="submission" date="2019-05" db="EMBL/GenBank/DDBJ databases">
        <title>Annotation for the trematode Paragonimus heterotremus.</title>
        <authorList>
            <person name="Choi Y.-J."/>
        </authorList>
    </citation>
    <scope>NUCLEOTIDE SEQUENCE</scope>
    <source>
        <strain evidence="8">LC</strain>
    </source>
</reference>
<feature type="transmembrane region" description="Helical" evidence="7">
    <location>
        <begin position="81"/>
        <end position="105"/>
    </location>
</feature>
<comment type="similarity">
    <text evidence="2">Belongs to the nucleotide-sugar transporter family. SLC35A subfamily.</text>
</comment>
<dbReference type="GO" id="GO:0015165">
    <property type="term" value="F:pyrimidine nucleotide-sugar transmembrane transporter activity"/>
    <property type="evidence" value="ECO:0007669"/>
    <property type="project" value="InterPro"/>
</dbReference>
<evidence type="ECO:0000256" key="6">
    <source>
        <dbReference type="ARBA" id="ARBA00023136"/>
    </source>
</evidence>
<keyword evidence="9" id="KW-1185">Reference proteome</keyword>
<organism evidence="8 9">
    <name type="scientific">Paragonimus heterotremus</name>
    <dbReference type="NCBI Taxonomy" id="100268"/>
    <lineage>
        <taxon>Eukaryota</taxon>
        <taxon>Metazoa</taxon>
        <taxon>Spiralia</taxon>
        <taxon>Lophotrochozoa</taxon>
        <taxon>Platyhelminthes</taxon>
        <taxon>Trematoda</taxon>
        <taxon>Digenea</taxon>
        <taxon>Plagiorchiida</taxon>
        <taxon>Troglotremata</taxon>
        <taxon>Troglotrematidae</taxon>
        <taxon>Paragonimus</taxon>
    </lineage>
</organism>
<dbReference type="AlphaFoldDB" id="A0A8J4T8W6"/>
<dbReference type="Pfam" id="PF04142">
    <property type="entry name" value="Nuc_sug_transp"/>
    <property type="match status" value="1"/>
</dbReference>
<comment type="subcellular location">
    <subcellularLocation>
        <location evidence="1">Membrane</location>
        <topology evidence="1">Multi-pass membrane protein</topology>
    </subcellularLocation>
</comment>
<evidence type="ECO:0000313" key="9">
    <source>
        <dbReference type="Proteomes" id="UP000748531"/>
    </source>
</evidence>
<keyword evidence="4 7" id="KW-0812">Transmembrane</keyword>
<feature type="transmembrane region" description="Helical" evidence="7">
    <location>
        <begin position="308"/>
        <end position="328"/>
    </location>
</feature>
<keyword evidence="6 7" id="KW-0472">Membrane</keyword>
<evidence type="ECO:0000256" key="1">
    <source>
        <dbReference type="ARBA" id="ARBA00004141"/>
    </source>
</evidence>
<dbReference type="PANTHER" id="PTHR10231">
    <property type="entry name" value="NUCLEOTIDE-SUGAR TRANSMEMBRANE TRANSPORTER"/>
    <property type="match status" value="1"/>
</dbReference>
<dbReference type="InterPro" id="IPR037185">
    <property type="entry name" value="EmrE-like"/>
</dbReference>
<dbReference type="SUPFAM" id="SSF103481">
    <property type="entry name" value="Multidrug resistance efflux transporter EmrE"/>
    <property type="match status" value="1"/>
</dbReference>
<feature type="transmembrane region" description="Helical" evidence="7">
    <location>
        <begin position="334"/>
        <end position="353"/>
    </location>
</feature>
<keyword evidence="5 7" id="KW-1133">Transmembrane helix</keyword>
<dbReference type="GO" id="GO:0000139">
    <property type="term" value="C:Golgi membrane"/>
    <property type="evidence" value="ECO:0007669"/>
    <property type="project" value="InterPro"/>
</dbReference>
<feature type="transmembrane region" description="Helical" evidence="7">
    <location>
        <begin position="213"/>
        <end position="236"/>
    </location>
</feature>
<evidence type="ECO:0000256" key="4">
    <source>
        <dbReference type="ARBA" id="ARBA00022692"/>
    </source>
</evidence>
<dbReference type="PIRSF" id="PIRSF005799">
    <property type="entry name" value="UDP-gal_transpt"/>
    <property type="match status" value="1"/>
</dbReference>
<comment type="caution">
    <text evidence="8">The sequence shown here is derived from an EMBL/GenBank/DDBJ whole genome shotgun (WGS) entry which is preliminary data.</text>
</comment>
<evidence type="ECO:0000313" key="8">
    <source>
        <dbReference type="EMBL" id="KAF5398971.1"/>
    </source>
</evidence>
<evidence type="ECO:0000256" key="5">
    <source>
        <dbReference type="ARBA" id="ARBA00022989"/>
    </source>
</evidence>
<proteinExistence type="inferred from homology"/>
<keyword evidence="3" id="KW-0762">Sugar transport</keyword>
<keyword evidence="3" id="KW-0813">Transport</keyword>